<name>A0A7J4KVE4_9ARCH</name>
<evidence type="ECO:0000313" key="3">
    <source>
        <dbReference type="EMBL" id="HIH33089.1"/>
    </source>
</evidence>
<feature type="transmembrane region" description="Helical" evidence="1">
    <location>
        <begin position="162"/>
        <end position="178"/>
    </location>
</feature>
<evidence type="ECO:0000259" key="2">
    <source>
        <dbReference type="Pfam" id="PF01478"/>
    </source>
</evidence>
<keyword evidence="1" id="KW-0472">Membrane</keyword>
<protein>
    <submittedName>
        <fullName evidence="3">Prepilin peptidase</fullName>
    </submittedName>
</protein>
<evidence type="ECO:0000256" key="1">
    <source>
        <dbReference type="SAM" id="Phobius"/>
    </source>
</evidence>
<feature type="transmembrane region" description="Helical" evidence="1">
    <location>
        <begin position="248"/>
        <end position="270"/>
    </location>
</feature>
<comment type="caution">
    <text evidence="3">The sequence shown here is derived from an EMBL/GenBank/DDBJ whole genome shotgun (WGS) entry which is preliminary data.</text>
</comment>
<feature type="domain" description="Prepilin type IV endopeptidase peptidase" evidence="2">
    <location>
        <begin position="10"/>
        <end position="110"/>
    </location>
</feature>
<feature type="transmembrane region" description="Helical" evidence="1">
    <location>
        <begin position="53"/>
        <end position="70"/>
    </location>
</feature>
<dbReference type="Gene3D" id="1.20.120.1220">
    <property type="match status" value="1"/>
</dbReference>
<organism evidence="3 4">
    <name type="scientific">Candidatus Iainarchaeum sp</name>
    <dbReference type="NCBI Taxonomy" id="3101447"/>
    <lineage>
        <taxon>Archaea</taxon>
        <taxon>Candidatus Iainarchaeota</taxon>
        <taxon>Candidatus Iainarchaeia</taxon>
        <taxon>Candidatus Iainarchaeales</taxon>
        <taxon>Candidatus Iainarchaeaceae</taxon>
        <taxon>Candidatus Iainarchaeum</taxon>
    </lineage>
</organism>
<dbReference type="Pfam" id="PF01478">
    <property type="entry name" value="Peptidase_A24"/>
    <property type="match status" value="1"/>
</dbReference>
<dbReference type="AlphaFoldDB" id="A0A7J4KVE4"/>
<proteinExistence type="predicted"/>
<sequence>MELLLLREVLVIAATAIAAWTDWKTGNIYDWLTYPLIAIGVVLNLIELNFLGLGLGAGVFAIGYLLYYTGRLGGGDVKLFAGITMALPFLQGKVYIIPVLLYSALIAVMFFSVYYTVKLARLKKLELKENSKGIFNAAIIAIALAAYFYMVGSTGLFEMQSIYIIGVPIAFALLFLAFEKSIRKNFFVKKIALSKLEEDELIAWEFLPEKLQKKLGLKAKRIIDKQLLQELKKEKLKEVLVYRDLPKFAPFILIGAILAILRPEIIAIALKPW</sequence>
<feature type="transmembrane region" description="Helical" evidence="1">
    <location>
        <begin position="133"/>
        <end position="150"/>
    </location>
</feature>
<dbReference type="Proteomes" id="UP000527315">
    <property type="component" value="Unassembled WGS sequence"/>
</dbReference>
<keyword evidence="1" id="KW-1133">Transmembrane helix</keyword>
<dbReference type="InterPro" id="IPR000045">
    <property type="entry name" value="Prepilin_IV_endopep_pep"/>
</dbReference>
<dbReference type="GO" id="GO:0016020">
    <property type="term" value="C:membrane"/>
    <property type="evidence" value="ECO:0007669"/>
    <property type="project" value="InterPro"/>
</dbReference>
<keyword evidence="1" id="KW-0812">Transmembrane</keyword>
<feature type="transmembrane region" description="Helical" evidence="1">
    <location>
        <begin position="28"/>
        <end position="46"/>
    </location>
</feature>
<evidence type="ECO:0000313" key="4">
    <source>
        <dbReference type="Proteomes" id="UP000527315"/>
    </source>
</evidence>
<reference evidence="4" key="1">
    <citation type="journal article" date="2020" name="bioRxiv">
        <title>A rank-normalized archaeal taxonomy based on genome phylogeny resolves widespread incomplete and uneven classifications.</title>
        <authorList>
            <person name="Rinke C."/>
            <person name="Chuvochina M."/>
            <person name="Mussig A.J."/>
            <person name="Chaumeil P.-A."/>
            <person name="Waite D.W."/>
            <person name="Whitman W.B."/>
            <person name="Parks D.H."/>
            <person name="Hugenholtz P."/>
        </authorList>
    </citation>
    <scope>NUCLEOTIDE SEQUENCE [LARGE SCALE GENOMIC DNA]</scope>
</reference>
<dbReference type="GO" id="GO:0004190">
    <property type="term" value="F:aspartic-type endopeptidase activity"/>
    <property type="evidence" value="ECO:0007669"/>
    <property type="project" value="InterPro"/>
</dbReference>
<dbReference type="EMBL" id="DUFJ01000061">
    <property type="protein sequence ID" value="HIH33089.1"/>
    <property type="molecule type" value="Genomic_DNA"/>
</dbReference>
<gene>
    <name evidence="3" type="ORF">HA227_02430</name>
</gene>
<accession>A0A7J4KVE4</accession>
<feature type="transmembrane region" description="Helical" evidence="1">
    <location>
        <begin position="95"/>
        <end position="117"/>
    </location>
</feature>